<comment type="caution">
    <text evidence="1">The sequence shown here is derived from an EMBL/GenBank/DDBJ whole genome shotgun (WGS) entry which is preliminary data.</text>
</comment>
<name>A0ABR0QVD0_GOSAR</name>
<gene>
    <name evidence="1" type="ORF">PVK06_005664</name>
</gene>
<reference evidence="1 2" key="1">
    <citation type="submission" date="2023-03" db="EMBL/GenBank/DDBJ databases">
        <title>WGS of Gossypium arboreum.</title>
        <authorList>
            <person name="Yu D."/>
        </authorList>
    </citation>
    <scope>NUCLEOTIDE SEQUENCE [LARGE SCALE GENOMIC DNA]</scope>
    <source>
        <tissue evidence="1">Leaf</tissue>
    </source>
</reference>
<sequence length="102" mass="11511">MYSSDVKTVMASSSGSNAIRYDLNSYSCVFLCRYCENNILSSNNFLNVIVTPGTLRILCREPVIECALQAMQQIPRQDINYGWSWPSAYRAEHGTKVYVASE</sequence>
<protein>
    <submittedName>
        <fullName evidence="1">Uncharacterized protein</fullName>
    </submittedName>
</protein>
<evidence type="ECO:0000313" key="2">
    <source>
        <dbReference type="Proteomes" id="UP001358586"/>
    </source>
</evidence>
<dbReference type="EMBL" id="JARKNE010000002">
    <property type="protein sequence ID" value="KAK5843215.1"/>
    <property type="molecule type" value="Genomic_DNA"/>
</dbReference>
<evidence type="ECO:0000313" key="1">
    <source>
        <dbReference type="EMBL" id="KAK5843215.1"/>
    </source>
</evidence>
<dbReference type="Proteomes" id="UP001358586">
    <property type="component" value="Chromosome 2"/>
</dbReference>
<keyword evidence="2" id="KW-1185">Reference proteome</keyword>
<organism evidence="1 2">
    <name type="scientific">Gossypium arboreum</name>
    <name type="common">Tree cotton</name>
    <name type="synonym">Gossypium nanking</name>
    <dbReference type="NCBI Taxonomy" id="29729"/>
    <lineage>
        <taxon>Eukaryota</taxon>
        <taxon>Viridiplantae</taxon>
        <taxon>Streptophyta</taxon>
        <taxon>Embryophyta</taxon>
        <taxon>Tracheophyta</taxon>
        <taxon>Spermatophyta</taxon>
        <taxon>Magnoliopsida</taxon>
        <taxon>eudicotyledons</taxon>
        <taxon>Gunneridae</taxon>
        <taxon>Pentapetalae</taxon>
        <taxon>rosids</taxon>
        <taxon>malvids</taxon>
        <taxon>Malvales</taxon>
        <taxon>Malvaceae</taxon>
        <taxon>Malvoideae</taxon>
        <taxon>Gossypium</taxon>
    </lineage>
</organism>
<proteinExistence type="predicted"/>
<accession>A0ABR0QVD0</accession>